<dbReference type="RefSeq" id="WP_015321057.1">
    <property type="nucleotide sequence ID" value="NC_019974.1"/>
</dbReference>
<dbReference type="InterPro" id="IPR025403">
    <property type="entry name" value="TgpA-like_C"/>
</dbReference>
<dbReference type="Pfam" id="PF13559">
    <property type="entry name" value="DUF4129"/>
    <property type="match status" value="1"/>
</dbReference>
<evidence type="ECO:0000259" key="3">
    <source>
        <dbReference type="Pfam" id="PF13559"/>
    </source>
</evidence>
<dbReference type="Proteomes" id="UP000010878">
    <property type="component" value="Chromosome"/>
</dbReference>
<keyword evidence="2" id="KW-0472">Membrane</keyword>
<keyword evidence="2" id="KW-0812">Transmembrane</keyword>
<dbReference type="EMBL" id="CP003929">
    <property type="protein sequence ID" value="AGB37612.1"/>
    <property type="molecule type" value="Genomic_DNA"/>
</dbReference>
<feature type="transmembrane region" description="Helical" evidence="2">
    <location>
        <begin position="7"/>
        <end position="27"/>
    </location>
</feature>
<keyword evidence="2" id="KW-1133">Transmembrane helix</keyword>
<feature type="region of interest" description="Disordered" evidence="1">
    <location>
        <begin position="179"/>
        <end position="211"/>
    </location>
</feature>
<evidence type="ECO:0000313" key="4">
    <source>
        <dbReference type="EMBL" id="AGB37612.1"/>
    </source>
</evidence>
<feature type="compositionally biased region" description="Low complexity" evidence="1">
    <location>
        <begin position="200"/>
        <end position="210"/>
    </location>
</feature>
<dbReference type="HOGENOM" id="CLU_078700_0_0_2"/>
<dbReference type="OrthoDB" id="206550at2157"/>
<accession>L0JX38</accession>
<feature type="region of interest" description="Disordered" evidence="1">
    <location>
        <begin position="123"/>
        <end position="153"/>
    </location>
</feature>
<feature type="domain" description="Protein-glutamine gamma-glutamyltransferase-like C-terminal" evidence="3">
    <location>
        <begin position="226"/>
        <end position="293"/>
    </location>
</feature>
<evidence type="ECO:0000256" key="2">
    <source>
        <dbReference type="SAM" id="Phobius"/>
    </source>
</evidence>
<name>L0JX38_9EURY</name>
<gene>
    <name evidence="4" type="ORF">Natoc_1817</name>
</gene>
<organism evidence="4 5">
    <name type="scientific">Natronococcus occultus SP4</name>
    <dbReference type="NCBI Taxonomy" id="694430"/>
    <lineage>
        <taxon>Archaea</taxon>
        <taxon>Methanobacteriati</taxon>
        <taxon>Methanobacteriota</taxon>
        <taxon>Stenosarchaea group</taxon>
        <taxon>Halobacteria</taxon>
        <taxon>Halobacteriales</taxon>
        <taxon>Natrialbaceae</taxon>
        <taxon>Natronococcus</taxon>
    </lineage>
</organism>
<feature type="compositionally biased region" description="Gly residues" evidence="1">
    <location>
        <begin position="34"/>
        <end position="49"/>
    </location>
</feature>
<evidence type="ECO:0000313" key="5">
    <source>
        <dbReference type="Proteomes" id="UP000010878"/>
    </source>
</evidence>
<dbReference type="KEGG" id="nou:Natoc_1817"/>
<sequence>MSRNELLVRLVAAVAAIVAIGLAAATVRSPLETGGSGGAGTGEGEGTGVGQPPETPPESGADLPPFLEYLLYAVVLVAAVALVWYLLANRRDAVRLIAIALVAALLAIGLAYALAALGTVPIGGEEPTEDVPDEPGLGEEGGEPGEGEGDRSVPTGPLVGVLVVLAAVFVGGVLLTRNRDDPAPSAPEADAIGDGPRSTDAAAVGSAAGRAADRIDEGTAVDNEVYRAWREMTDRLDVDRPASSTPREFADAAVAAGLERDHVDELTRLFEDVRYGDTETTPAMERQAVATLRKIEAAYADGDSSLERDDGTDGGERR</sequence>
<proteinExistence type="predicted"/>
<feature type="transmembrane region" description="Helical" evidence="2">
    <location>
        <begin position="94"/>
        <end position="115"/>
    </location>
</feature>
<reference evidence="4 5" key="1">
    <citation type="submission" date="2012-11" db="EMBL/GenBank/DDBJ databases">
        <title>FINISHED of Natronococcus occultus SP4, DSM 3396.</title>
        <authorList>
            <consortium name="DOE Joint Genome Institute"/>
            <person name="Eisen J."/>
            <person name="Huntemann M."/>
            <person name="Wei C.-L."/>
            <person name="Han J."/>
            <person name="Detter J.C."/>
            <person name="Han C."/>
            <person name="Tapia R."/>
            <person name="Chen A."/>
            <person name="Kyrpides N."/>
            <person name="Mavromatis K."/>
            <person name="Markowitz V."/>
            <person name="Szeto E."/>
            <person name="Ivanova N."/>
            <person name="Mikhailova N."/>
            <person name="Ovchinnikova G."/>
            <person name="Pagani I."/>
            <person name="Pati A."/>
            <person name="Goodwin L."/>
            <person name="Nordberg H.P."/>
            <person name="Cantor M.N."/>
            <person name="Hua S.X."/>
            <person name="Woyke T."/>
            <person name="Eisen J."/>
            <person name="Klenk H.-P."/>
            <person name="Klenk H.-P."/>
        </authorList>
    </citation>
    <scope>NUCLEOTIDE SEQUENCE [LARGE SCALE GENOMIC DNA]</scope>
    <source>
        <strain evidence="4 5">SP4</strain>
    </source>
</reference>
<feature type="transmembrane region" description="Helical" evidence="2">
    <location>
        <begin position="69"/>
        <end position="87"/>
    </location>
</feature>
<dbReference type="AlphaFoldDB" id="L0JX38"/>
<feature type="transmembrane region" description="Helical" evidence="2">
    <location>
        <begin position="158"/>
        <end position="176"/>
    </location>
</feature>
<dbReference type="eggNOG" id="arCOG02170">
    <property type="taxonomic scope" value="Archaea"/>
</dbReference>
<dbReference type="GeneID" id="14404901"/>
<evidence type="ECO:0000256" key="1">
    <source>
        <dbReference type="SAM" id="MobiDB-lite"/>
    </source>
</evidence>
<feature type="compositionally biased region" description="Acidic residues" evidence="1">
    <location>
        <begin position="126"/>
        <end position="147"/>
    </location>
</feature>
<keyword evidence="5" id="KW-1185">Reference proteome</keyword>
<feature type="region of interest" description="Disordered" evidence="1">
    <location>
        <begin position="33"/>
        <end position="60"/>
    </location>
</feature>
<protein>
    <recommendedName>
        <fullName evidence="3">Protein-glutamine gamma-glutamyltransferase-like C-terminal domain-containing protein</fullName>
    </recommendedName>
</protein>
<dbReference type="STRING" id="694430.Natoc_1817"/>